<reference evidence="3" key="1">
    <citation type="journal article" date="2023" name="Commun. Biol.">
        <title>Genome analysis of Parmales, the sister group of diatoms, reveals the evolutionary specialization of diatoms from phago-mixotrophs to photoautotrophs.</title>
        <authorList>
            <person name="Ban H."/>
            <person name="Sato S."/>
            <person name="Yoshikawa S."/>
            <person name="Yamada K."/>
            <person name="Nakamura Y."/>
            <person name="Ichinomiya M."/>
            <person name="Sato N."/>
            <person name="Blanc-Mathieu R."/>
            <person name="Endo H."/>
            <person name="Kuwata A."/>
            <person name="Ogata H."/>
        </authorList>
    </citation>
    <scope>NUCLEOTIDE SEQUENCE [LARGE SCALE GENOMIC DNA]</scope>
</reference>
<dbReference type="EMBL" id="BRYA01000379">
    <property type="protein sequence ID" value="GMI48210.1"/>
    <property type="molecule type" value="Genomic_DNA"/>
</dbReference>
<evidence type="ECO:0000313" key="3">
    <source>
        <dbReference type="Proteomes" id="UP001165065"/>
    </source>
</evidence>
<evidence type="ECO:0000256" key="1">
    <source>
        <dbReference type="SAM" id="MobiDB-lite"/>
    </source>
</evidence>
<comment type="caution">
    <text evidence="2">The sequence shown here is derived from an EMBL/GenBank/DDBJ whole genome shotgun (WGS) entry which is preliminary data.</text>
</comment>
<protein>
    <submittedName>
        <fullName evidence="2">Uncharacterized protein</fullName>
    </submittedName>
</protein>
<proteinExistence type="predicted"/>
<keyword evidence="3" id="KW-1185">Reference proteome</keyword>
<gene>
    <name evidence="2" type="ORF">TrCOL_g9156</name>
</gene>
<organism evidence="2 3">
    <name type="scientific">Triparma columacea</name>
    <dbReference type="NCBI Taxonomy" id="722753"/>
    <lineage>
        <taxon>Eukaryota</taxon>
        <taxon>Sar</taxon>
        <taxon>Stramenopiles</taxon>
        <taxon>Ochrophyta</taxon>
        <taxon>Bolidophyceae</taxon>
        <taxon>Parmales</taxon>
        <taxon>Triparmaceae</taxon>
        <taxon>Triparma</taxon>
    </lineage>
</organism>
<sequence length="312" mass="33213">MGGNIAAAEVMEYLPGGPGVIGCAIDTLGAGFFGTFVYLEIKTAEESRVRIYEEIIRRSGEGGGGGGTDTKKKKKKKKKGGRDRGKRMGEIASLAVDASGGGEDKGVPEVPPASVSPVESSSSKGVFSAAKDFYKRADEMAASQALLLNKELEERGFVEKITDETGLKVIGKGGTKGTGWADPEWNWGSAVGKAHDKAMDLRGRLNEGSGVRREWMCRLEDDGAMVEEGKLALGLRVQQAARQGVDGEGRGWELMQRMVKLEFEGGEGGERLTDACNELADFMNVERREGGSKVGTAIGRALEGMQFLQGGL</sequence>
<dbReference type="Proteomes" id="UP001165065">
    <property type="component" value="Unassembled WGS sequence"/>
</dbReference>
<evidence type="ECO:0000313" key="2">
    <source>
        <dbReference type="EMBL" id="GMI48210.1"/>
    </source>
</evidence>
<feature type="compositionally biased region" description="Basic residues" evidence="1">
    <location>
        <begin position="71"/>
        <end position="81"/>
    </location>
</feature>
<feature type="compositionally biased region" description="Low complexity" evidence="1">
    <location>
        <begin position="112"/>
        <end position="121"/>
    </location>
</feature>
<dbReference type="AlphaFoldDB" id="A0A9W7GQ81"/>
<accession>A0A9W7GQ81</accession>
<dbReference type="OrthoDB" id="48246at2759"/>
<name>A0A9W7GQ81_9STRA</name>
<feature type="region of interest" description="Disordered" evidence="1">
    <location>
        <begin position="58"/>
        <end position="121"/>
    </location>
</feature>